<dbReference type="Pfam" id="PF13529">
    <property type="entry name" value="Peptidase_C39_2"/>
    <property type="match status" value="1"/>
</dbReference>
<dbReference type="Pfam" id="PF13457">
    <property type="entry name" value="GW"/>
    <property type="match status" value="1"/>
</dbReference>
<comment type="caution">
    <text evidence="4">The sequence shown here is derived from an EMBL/GenBank/DDBJ whole genome shotgun (WGS) entry which is preliminary data.</text>
</comment>
<dbReference type="Gene3D" id="2.30.30.170">
    <property type="match status" value="1"/>
</dbReference>
<dbReference type="EMBL" id="JZCR01000019">
    <property type="protein sequence ID" value="KJW12499.1"/>
    <property type="molecule type" value="Genomic_DNA"/>
</dbReference>
<evidence type="ECO:0000313" key="5">
    <source>
        <dbReference type="Proteomes" id="UP000033491"/>
    </source>
</evidence>
<evidence type="ECO:0000313" key="4">
    <source>
        <dbReference type="EMBL" id="KJW12499.1"/>
    </source>
</evidence>
<dbReference type="SUPFAM" id="SSF82057">
    <property type="entry name" value="Prokaryotic SH3-related domain"/>
    <property type="match status" value="1"/>
</dbReference>
<feature type="chain" id="PRO_5002466149" description="GW domain-containing protein" evidence="2">
    <location>
        <begin position="26"/>
        <end position="280"/>
    </location>
</feature>
<sequence length="280" mass="30920">MHHRFLAGLVALTVGSLLGLTTAHAATTAQPVTYQPVISRTTVNYYTQIGANQTHNYKIYATGAAKTSQRNLKPIATGRQYAHRAVHVTRQERTAKGTWLKVTANHVVVGWIHQNGTVKSLHKLHVPLIAQRPELPTGCEITATTMILQYAGAKVTKMQLAKEMPRSHDPNKGFVGSPYSPTGWWIYPKGLMGVVRHHLGSAKDLTGASFATFRKQINQGHPVVIWVAGVDGFVNHAITLSGYSAKRAYYNDPWTKKKTSMTLSQLAGHRKRDAYRALSY</sequence>
<dbReference type="InterPro" id="IPR039564">
    <property type="entry name" value="Peptidase_C39-like"/>
</dbReference>
<dbReference type="Proteomes" id="UP000033491">
    <property type="component" value="Unassembled WGS sequence"/>
</dbReference>
<reference evidence="4 5" key="1">
    <citation type="submission" date="2015-03" db="EMBL/GenBank/DDBJ databases">
        <authorList>
            <person name="Zheng J."/>
            <person name="Ganezle M."/>
        </authorList>
    </citation>
    <scope>NUCLEOTIDE SEQUENCE [LARGE SCALE GENOMIC DNA]</scope>
    <source>
        <strain evidence="4 5">LP38</strain>
    </source>
</reference>
<dbReference type="STRING" id="216463.VC81_08375"/>
<feature type="signal peptide" evidence="2">
    <location>
        <begin position="1"/>
        <end position="25"/>
    </location>
</feature>
<dbReference type="PANTHER" id="PTHR37806">
    <property type="entry name" value="LMO0724 PROTEIN"/>
    <property type="match status" value="1"/>
</dbReference>
<dbReference type="PATRIC" id="fig|216463.3.peg.793"/>
<dbReference type="RefSeq" id="WP_045807606.1">
    <property type="nucleotide sequence ID" value="NZ_JZCR01000019.1"/>
</dbReference>
<accession>A0A0F3RSB0</accession>
<dbReference type="PROSITE" id="PS51780">
    <property type="entry name" value="GW"/>
    <property type="match status" value="1"/>
</dbReference>
<evidence type="ECO:0000256" key="1">
    <source>
        <dbReference type="ARBA" id="ARBA00022729"/>
    </source>
</evidence>
<proteinExistence type="predicted"/>
<dbReference type="AlphaFoldDB" id="A0A0F3RSB0"/>
<evidence type="ECO:0000256" key="2">
    <source>
        <dbReference type="SAM" id="SignalP"/>
    </source>
</evidence>
<dbReference type="InterPro" id="IPR038200">
    <property type="entry name" value="GW_dom_sf"/>
</dbReference>
<gene>
    <name evidence="4" type="ORF">VC81_08375</name>
</gene>
<protein>
    <recommendedName>
        <fullName evidence="3">GW domain-containing protein</fullName>
    </recommendedName>
</protein>
<dbReference type="InterPro" id="IPR025987">
    <property type="entry name" value="GW_dom"/>
</dbReference>
<organism evidence="4 5">
    <name type="scientific">Levilactobacillus spicheri</name>
    <dbReference type="NCBI Taxonomy" id="216463"/>
    <lineage>
        <taxon>Bacteria</taxon>
        <taxon>Bacillati</taxon>
        <taxon>Bacillota</taxon>
        <taxon>Bacilli</taxon>
        <taxon>Lactobacillales</taxon>
        <taxon>Lactobacillaceae</taxon>
        <taxon>Levilactobacillus</taxon>
    </lineage>
</organism>
<dbReference type="PANTHER" id="PTHR37806:SF1">
    <property type="entry name" value="PEPTIDASE C39-LIKE DOMAIN-CONTAINING PROTEIN"/>
    <property type="match status" value="1"/>
</dbReference>
<feature type="domain" description="GW" evidence="3">
    <location>
        <begin position="39"/>
        <end position="122"/>
    </location>
</feature>
<keyword evidence="1 2" id="KW-0732">Signal</keyword>
<evidence type="ECO:0000259" key="3">
    <source>
        <dbReference type="PROSITE" id="PS51780"/>
    </source>
</evidence>
<name>A0A0F3RSB0_9LACO</name>
<dbReference type="Gene3D" id="3.90.70.10">
    <property type="entry name" value="Cysteine proteinases"/>
    <property type="match status" value="1"/>
</dbReference>
<dbReference type="OrthoDB" id="1164310at2"/>